<dbReference type="InterPro" id="IPR010666">
    <property type="entry name" value="Znf_GRF"/>
</dbReference>
<evidence type="ECO:0000256" key="1">
    <source>
        <dbReference type="ARBA" id="ARBA00022723"/>
    </source>
</evidence>
<reference evidence="6 7" key="1">
    <citation type="journal article" date="2019" name="Genome Biol. Evol.">
        <title>Insights into the evolution of the New World diploid cottons (Gossypium, subgenus Houzingenia) based on genome sequencing.</title>
        <authorList>
            <person name="Grover C.E."/>
            <person name="Arick M.A. 2nd"/>
            <person name="Thrash A."/>
            <person name="Conover J.L."/>
            <person name="Sanders W.S."/>
            <person name="Peterson D.G."/>
            <person name="Frelichowski J.E."/>
            <person name="Scheffler J.A."/>
            <person name="Scheffler B.E."/>
            <person name="Wendel J.F."/>
        </authorList>
    </citation>
    <scope>NUCLEOTIDE SEQUENCE [LARGE SCALE GENOMIC DNA]</scope>
    <source>
        <strain evidence="6">185</strain>
        <tissue evidence="6">Leaf</tissue>
    </source>
</reference>
<dbReference type="GO" id="GO:0008270">
    <property type="term" value="F:zinc ion binding"/>
    <property type="evidence" value="ECO:0007669"/>
    <property type="project" value="UniProtKB-KW"/>
</dbReference>
<evidence type="ECO:0000313" key="7">
    <source>
        <dbReference type="Proteomes" id="UP000593577"/>
    </source>
</evidence>
<keyword evidence="2 4" id="KW-0863">Zinc-finger</keyword>
<dbReference type="Proteomes" id="UP000593577">
    <property type="component" value="Unassembled WGS sequence"/>
</dbReference>
<evidence type="ECO:0000256" key="3">
    <source>
        <dbReference type="ARBA" id="ARBA00022833"/>
    </source>
</evidence>
<dbReference type="AlphaFoldDB" id="A0A7J8WUC3"/>
<protein>
    <recommendedName>
        <fullName evidence="5">GRF-type domain-containing protein</fullName>
    </recommendedName>
</protein>
<accession>A0A7J8WUC3</accession>
<feature type="non-terminal residue" evidence="6">
    <location>
        <position position="1"/>
    </location>
</feature>
<dbReference type="PANTHER" id="PTHR33248">
    <property type="entry name" value="ZINC ION-BINDING PROTEIN"/>
    <property type="match status" value="1"/>
</dbReference>
<feature type="domain" description="GRF-type" evidence="5">
    <location>
        <begin position="10"/>
        <end position="52"/>
    </location>
</feature>
<name>A0A7J8WUC3_GOSAI</name>
<organism evidence="6 7">
    <name type="scientific">Gossypium aridum</name>
    <name type="common">American cotton</name>
    <name type="synonym">Erioxylum aridum</name>
    <dbReference type="NCBI Taxonomy" id="34290"/>
    <lineage>
        <taxon>Eukaryota</taxon>
        <taxon>Viridiplantae</taxon>
        <taxon>Streptophyta</taxon>
        <taxon>Embryophyta</taxon>
        <taxon>Tracheophyta</taxon>
        <taxon>Spermatophyta</taxon>
        <taxon>Magnoliopsida</taxon>
        <taxon>eudicotyledons</taxon>
        <taxon>Gunneridae</taxon>
        <taxon>Pentapetalae</taxon>
        <taxon>rosids</taxon>
        <taxon>malvids</taxon>
        <taxon>Malvales</taxon>
        <taxon>Malvaceae</taxon>
        <taxon>Malvoideae</taxon>
        <taxon>Gossypium</taxon>
    </lineage>
</organism>
<keyword evidence="3" id="KW-0862">Zinc</keyword>
<evidence type="ECO:0000313" key="6">
    <source>
        <dbReference type="EMBL" id="MBA0678502.1"/>
    </source>
</evidence>
<keyword evidence="7" id="KW-1185">Reference proteome</keyword>
<gene>
    <name evidence="6" type="ORF">Goari_019844</name>
</gene>
<keyword evidence="1" id="KW-0479">Metal-binding</keyword>
<evidence type="ECO:0000256" key="2">
    <source>
        <dbReference type="ARBA" id="ARBA00022771"/>
    </source>
</evidence>
<comment type="caution">
    <text evidence="6">The sequence shown here is derived from an EMBL/GenBank/DDBJ whole genome shotgun (WGS) entry which is preliminary data.</text>
</comment>
<sequence>MKEVHAISICYCGFSAPLRTLWSNSNPGRRFFRCRNYGGRRRFCFFTWFDNPTSPRARGLDLVLGVEFRMIIGLGFNDFVKDCS</sequence>
<proteinExistence type="predicted"/>
<evidence type="ECO:0000256" key="4">
    <source>
        <dbReference type="PROSITE-ProRule" id="PRU01343"/>
    </source>
</evidence>
<evidence type="ECO:0000259" key="5">
    <source>
        <dbReference type="PROSITE" id="PS51999"/>
    </source>
</evidence>
<dbReference type="EMBL" id="JABFAA010000003">
    <property type="protein sequence ID" value="MBA0678502.1"/>
    <property type="molecule type" value="Genomic_DNA"/>
</dbReference>
<dbReference type="PROSITE" id="PS51999">
    <property type="entry name" value="ZF_GRF"/>
    <property type="match status" value="1"/>
</dbReference>